<dbReference type="AlphaFoldDB" id="A0A4C1XPW2"/>
<reference evidence="1 2" key="1">
    <citation type="journal article" date="2019" name="Commun. Biol.">
        <title>The bagworm genome reveals a unique fibroin gene that provides high tensile strength.</title>
        <authorList>
            <person name="Kono N."/>
            <person name="Nakamura H."/>
            <person name="Ohtoshi R."/>
            <person name="Tomita M."/>
            <person name="Numata K."/>
            <person name="Arakawa K."/>
        </authorList>
    </citation>
    <scope>NUCLEOTIDE SEQUENCE [LARGE SCALE GENOMIC DNA]</scope>
</reference>
<accession>A0A4C1XPW2</accession>
<protein>
    <submittedName>
        <fullName evidence="1">Uncharacterized protein</fullName>
    </submittedName>
</protein>
<organism evidence="1 2">
    <name type="scientific">Eumeta variegata</name>
    <name type="common">Bagworm moth</name>
    <name type="synonym">Eumeta japonica</name>
    <dbReference type="NCBI Taxonomy" id="151549"/>
    <lineage>
        <taxon>Eukaryota</taxon>
        <taxon>Metazoa</taxon>
        <taxon>Ecdysozoa</taxon>
        <taxon>Arthropoda</taxon>
        <taxon>Hexapoda</taxon>
        <taxon>Insecta</taxon>
        <taxon>Pterygota</taxon>
        <taxon>Neoptera</taxon>
        <taxon>Endopterygota</taxon>
        <taxon>Lepidoptera</taxon>
        <taxon>Glossata</taxon>
        <taxon>Ditrysia</taxon>
        <taxon>Tineoidea</taxon>
        <taxon>Psychidae</taxon>
        <taxon>Oiketicinae</taxon>
        <taxon>Eumeta</taxon>
    </lineage>
</organism>
<comment type="caution">
    <text evidence="1">The sequence shown here is derived from an EMBL/GenBank/DDBJ whole genome shotgun (WGS) entry which is preliminary data.</text>
</comment>
<keyword evidence="2" id="KW-1185">Reference proteome</keyword>
<evidence type="ECO:0000313" key="1">
    <source>
        <dbReference type="EMBL" id="GBP65200.1"/>
    </source>
</evidence>
<name>A0A4C1XPW2_EUMVA</name>
<proteinExistence type="predicted"/>
<dbReference type="Proteomes" id="UP000299102">
    <property type="component" value="Unassembled WGS sequence"/>
</dbReference>
<dbReference type="EMBL" id="BGZK01000922">
    <property type="protein sequence ID" value="GBP65200.1"/>
    <property type="molecule type" value="Genomic_DNA"/>
</dbReference>
<evidence type="ECO:0000313" key="2">
    <source>
        <dbReference type="Proteomes" id="UP000299102"/>
    </source>
</evidence>
<gene>
    <name evidence="1" type="ORF">EVAR_50007_1</name>
</gene>
<sequence>MHTSRCEAQAHYLPEEIVDRQCWNAVTAPPNPAGHTSGPTACDMPYGVNLYPPGTELPTQLVNDPLEVE</sequence>